<evidence type="ECO:0000313" key="2">
    <source>
        <dbReference type="EMBL" id="MFD0738887.1"/>
    </source>
</evidence>
<dbReference type="EMBL" id="JBHTIH010000003">
    <property type="protein sequence ID" value="MFD0738887.1"/>
    <property type="molecule type" value="Genomic_DNA"/>
</dbReference>
<dbReference type="Proteomes" id="UP001597090">
    <property type="component" value="Unassembled WGS sequence"/>
</dbReference>
<feature type="compositionally biased region" description="Polar residues" evidence="1">
    <location>
        <begin position="1"/>
        <end position="13"/>
    </location>
</feature>
<keyword evidence="3" id="KW-1185">Reference proteome</keyword>
<feature type="region of interest" description="Disordered" evidence="1">
    <location>
        <begin position="1"/>
        <end position="62"/>
    </location>
</feature>
<feature type="compositionally biased region" description="Basic and acidic residues" evidence="1">
    <location>
        <begin position="33"/>
        <end position="46"/>
    </location>
</feature>
<reference evidence="3" key="1">
    <citation type="journal article" date="2019" name="Int. J. Syst. Evol. Microbiol.">
        <title>The Global Catalogue of Microorganisms (GCM) 10K type strain sequencing project: providing services to taxonomists for standard genome sequencing and annotation.</title>
        <authorList>
            <consortium name="The Broad Institute Genomics Platform"/>
            <consortium name="The Broad Institute Genome Sequencing Center for Infectious Disease"/>
            <person name="Wu L."/>
            <person name="Ma J."/>
        </authorList>
    </citation>
    <scope>NUCLEOTIDE SEQUENCE [LARGE SCALE GENOMIC DNA]</scope>
    <source>
        <strain evidence="3">CCUG 55491</strain>
    </source>
</reference>
<evidence type="ECO:0000256" key="1">
    <source>
        <dbReference type="SAM" id="MobiDB-lite"/>
    </source>
</evidence>
<evidence type="ECO:0000313" key="3">
    <source>
        <dbReference type="Proteomes" id="UP001597090"/>
    </source>
</evidence>
<accession>A0ABW2YQV1</accession>
<gene>
    <name evidence="2" type="ORF">ACFQZQ_06290</name>
</gene>
<protein>
    <submittedName>
        <fullName evidence="2">Uncharacterized protein</fullName>
    </submittedName>
</protein>
<organism evidence="2 3">
    <name type="scientific">Lysobacter koreensis</name>
    <dbReference type="NCBI Taxonomy" id="266122"/>
    <lineage>
        <taxon>Bacteria</taxon>
        <taxon>Pseudomonadati</taxon>
        <taxon>Pseudomonadota</taxon>
        <taxon>Gammaproteobacteria</taxon>
        <taxon>Lysobacterales</taxon>
        <taxon>Lysobacteraceae</taxon>
        <taxon>Lysobacter</taxon>
    </lineage>
</organism>
<proteinExistence type="predicted"/>
<comment type="caution">
    <text evidence="2">The sequence shown here is derived from an EMBL/GenBank/DDBJ whole genome shotgun (WGS) entry which is preliminary data.</text>
</comment>
<feature type="compositionally biased region" description="Basic and acidic residues" evidence="1">
    <location>
        <begin position="14"/>
        <end position="25"/>
    </location>
</feature>
<dbReference type="RefSeq" id="WP_386811913.1">
    <property type="nucleotide sequence ID" value="NZ_JBHTIH010000003.1"/>
</dbReference>
<sequence length="62" mass="7064">MRTDPAKQNATQKESLKRSQKDLENLRQPQAAAHRDHADRGKDETGQARVRSQDPNFGRGKH</sequence>
<name>A0ABW2YQV1_9GAMM</name>